<organism evidence="14">
    <name type="scientific">Phaffia rhodozyma</name>
    <name type="common">Yeast</name>
    <name type="synonym">Xanthophyllomyces dendrorhous</name>
    <dbReference type="NCBI Taxonomy" id="264483"/>
    <lineage>
        <taxon>Eukaryota</taxon>
        <taxon>Fungi</taxon>
        <taxon>Dikarya</taxon>
        <taxon>Basidiomycota</taxon>
        <taxon>Agaricomycotina</taxon>
        <taxon>Tremellomycetes</taxon>
        <taxon>Cystofilobasidiales</taxon>
        <taxon>Mrakiaceae</taxon>
        <taxon>Phaffia</taxon>
    </lineage>
</organism>
<keyword evidence="9 10" id="KW-0539">Nucleus</keyword>
<keyword evidence="5 10" id="KW-0227">DNA damage</keyword>
<evidence type="ECO:0000256" key="4">
    <source>
        <dbReference type="ARBA" id="ARBA00007132"/>
    </source>
</evidence>
<evidence type="ECO:0000256" key="7">
    <source>
        <dbReference type="ARBA" id="ARBA00023163"/>
    </source>
</evidence>
<evidence type="ECO:0000256" key="11">
    <source>
        <dbReference type="SAM" id="MobiDB-lite"/>
    </source>
</evidence>
<feature type="region of interest" description="Disordered" evidence="11">
    <location>
        <begin position="629"/>
        <end position="655"/>
    </location>
</feature>
<dbReference type="GO" id="GO:0000439">
    <property type="term" value="C:transcription factor TFIIH core complex"/>
    <property type="evidence" value="ECO:0007669"/>
    <property type="project" value="InterPro"/>
</dbReference>
<evidence type="ECO:0000256" key="10">
    <source>
        <dbReference type="RuleBase" id="RU364024"/>
    </source>
</evidence>
<evidence type="ECO:0000256" key="9">
    <source>
        <dbReference type="ARBA" id="ARBA00023242"/>
    </source>
</evidence>
<dbReference type="GO" id="GO:0006289">
    <property type="term" value="P:nucleotide-excision repair"/>
    <property type="evidence" value="ECO:0007669"/>
    <property type="project" value="InterPro"/>
</dbReference>
<protein>
    <recommendedName>
        <fullName evidence="10">RNA polymerase II transcription factor B subunit 2</fullName>
    </recommendedName>
</protein>
<keyword evidence="6 10" id="KW-0805">Transcription regulation</keyword>
<dbReference type="Gene3D" id="3.30.70.2610">
    <property type="match status" value="1"/>
</dbReference>
<comment type="function">
    <text evidence="1">Component of the general transcription and DNA repair factor IIH (TFIIH) core complex, which is involved in general and transcription-coupled nucleotide excision repair (NER) of damaged DNA and, when complexed to TFIIK, in RNA transcription by RNA polymerase II. In NER, TFIIH acts by opening DNA around the lesion to allow the excision of the damaged oligonucleotide and its replacement by a new DNA fragment. In transcription, TFIIH has an essential role in transcription initiation. When the pre-initiation complex (PIC) has been established, TFIIH is required for promoter opening and promoter escape. Phosphorylation of the C-terminal tail (CTD) of the largest subunit of RNA polymerase II by the kinase module TFIIK controls the initiation of transcription.</text>
</comment>
<name>A0A0F7SUA4_PHARH</name>
<dbReference type="AlphaFoldDB" id="A0A0F7SUA4"/>
<dbReference type="GO" id="GO:0001671">
    <property type="term" value="F:ATPase activator activity"/>
    <property type="evidence" value="ECO:0007669"/>
    <property type="project" value="InterPro"/>
</dbReference>
<evidence type="ECO:0000256" key="3">
    <source>
        <dbReference type="ARBA" id="ARBA00005514"/>
    </source>
</evidence>
<evidence type="ECO:0000313" key="14">
    <source>
        <dbReference type="EMBL" id="CED84145.1"/>
    </source>
</evidence>
<evidence type="ECO:0000256" key="5">
    <source>
        <dbReference type="ARBA" id="ARBA00022763"/>
    </source>
</evidence>
<dbReference type="Pfam" id="PF03849">
    <property type="entry name" value="Tfb2"/>
    <property type="match status" value="1"/>
</dbReference>
<evidence type="ECO:0000256" key="6">
    <source>
        <dbReference type="ARBA" id="ARBA00023015"/>
    </source>
</evidence>
<dbReference type="InterPro" id="IPR040662">
    <property type="entry name" value="Tfb2_C"/>
</dbReference>
<feature type="compositionally biased region" description="Acidic residues" evidence="11">
    <location>
        <begin position="231"/>
        <end position="253"/>
    </location>
</feature>
<comment type="function">
    <text evidence="10">Component of the general transcription and DNA repair factor IIH (TFIIH) core complex which is involved in general and transcription-coupled nucleotide excision repair (NER) of damaged DNA.</text>
</comment>
<comment type="similarity">
    <text evidence="3">Belongs to the MAK16 family.</text>
</comment>
<feature type="region of interest" description="Disordered" evidence="11">
    <location>
        <begin position="197"/>
        <end position="303"/>
    </location>
</feature>
<comment type="subcellular location">
    <subcellularLocation>
        <location evidence="2 10">Nucleus</location>
    </subcellularLocation>
</comment>
<dbReference type="EMBL" id="LN483157">
    <property type="protein sequence ID" value="CED84145.1"/>
    <property type="molecule type" value="Genomic_DNA"/>
</dbReference>
<dbReference type="GO" id="GO:0003690">
    <property type="term" value="F:double-stranded DNA binding"/>
    <property type="evidence" value="ECO:0007669"/>
    <property type="project" value="TreeGrafter"/>
</dbReference>
<comment type="similarity">
    <text evidence="4 10">Belongs to the TFB2 family.</text>
</comment>
<dbReference type="GO" id="GO:0005675">
    <property type="term" value="C:transcription factor TFIIH holo complex"/>
    <property type="evidence" value="ECO:0007669"/>
    <property type="project" value="TreeGrafter"/>
</dbReference>
<dbReference type="Pfam" id="PF01778">
    <property type="entry name" value="Ribosomal_L28e"/>
    <property type="match status" value="1"/>
</dbReference>
<sequence length="825" mass="92944">MQADQVIWEVINRQFCSYKVKTTTQNFCRNEYNVTGFCSQQSCPLANSRYATVREKDGVAYLYMKTIERAHSPAKMWERVKLSNNYAKALEQIEKELIYWPNFTIHKCKQRITKITQYLIKMRKLATTQQPTMVGIKKKLDRREAARETKALSAAKLERSIEAELLSRLKSKAYGDAPLNVNEDVWQALMERDRLGEEEGMDELEEEDSGDEDEDELEEEWDEENGTREFVEDDSDLEDDDEDDMSDLEDWSGDDSLPSESEAESEATVPTQGKRKAPAPAPTKKSGPAPAKKAKKASGPRVEIEYEQEMESVPMTKDMLKNWVVLPMATSSQTFTTSLPSYLSAQSQLTLTRLYSTPAGCLSIFRLLPPLARQIVYSLVWMEGSLRKDDLALWIREGESKSLYTAALALLEHRHILKESSSRSKYSLTSAFKENLRKALTGGGTHQSFGILSEKEDKYAKTAAELDQIAISKWETILHFMVSKGGSINISPIPPKPSVLYLLANSGLMADPNGGNQLIKAADRLQITSRGFQFLLEDVHTQQWDLMLNYLRLAPEREMDPIEALSFLFMLGNLELGRGYSTENLTATQLTMLEDLNETGFLYRRTKSSKRFYPTRLAASLSASVAEQTESTGLPGSGALISAPTTGLSPATPGPGGGTEKGFIIVETNFRVYAYTNNVLQISVLNLFVQFKARFPNMVVGEITRRKMRGALEKGITADQIISYLTVHAHAQMYKNNPLLPVTVQDQLRLYESELHRMKIAEGHLYSDFSSFYQYSQALAYARQLDVVLHDVGKERMMFFVTVSGHAAIREYVSRLPAEEGAAPW</sequence>
<evidence type="ECO:0000256" key="8">
    <source>
        <dbReference type="ARBA" id="ARBA00023204"/>
    </source>
</evidence>
<dbReference type="GO" id="GO:0042273">
    <property type="term" value="P:ribosomal large subunit biogenesis"/>
    <property type="evidence" value="ECO:0007669"/>
    <property type="project" value="UniProtKB-ARBA"/>
</dbReference>
<dbReference type="Pfam" id="PF04874">
    <property type="entry name" value="Mak16"/>
    <property type="match status" value="1"/>
</dbReference>
<feature type="compositionally biased region" description="Acidic residues" evidence="11">
    <location>
        <begin position="198"/>
        <end position="224"/>
    </location>
</feature>
<dbReference type="InterPro" id="IPR004598">
    <property type="entry name" value="TFIIH_p52/Tfb2"/>
</dbReference>
<dbReference type="InterPro" id="IPR029004">
    <property type="entry name" value="Ribosomal_eL28/Mak16"/>
</dbReference>
<dbReference type="PANTHER" id="PTHR13152:SF0">
    <property type="entry name" value="GENERAL TRANSCRIPTION FACTOR IIH SUBUNIT 4"/>
    <property type="match status" value="1"/>
</dbReference>
<proteinExistence type="inferred from homology"/>
<keyword evidence="8 10" id="KW-0234">DNA repair</keyword>
<keyword evidence="7 10" id="KW-0804">Transcription</keyword>
<feature type="compositionally biased region" description="Low complexity" evidence="11">
    <location>
        <begin position="282"/>
        <end position="291"/>
    </location>
</feature>
<dbReference type="FunFam" id="3.30.390.110:FF:000001">
    <property type="entry name" value="Protein MAK16 homolog"/>
    <property type="match status" value="1"/>
</dbReference>
<dbReference type="Gene3D" id="3.30.390.110">
    <property type="match status" value="1"/>
</dbReference>
<dbReference type="PANTHER" id="PTHR13152">
    <property type="entry name" value="TFIIH, POLYPEPTIDE 4"/>
    <property type="match status" value="1"/>
</dbReference>
<evidence type="ECO:0000259" key="12">
    <source>
        <dbReference type="Pfam" id="PF01778"/>
    </source>
</evidence>
<feature type="domain" description="Ribosomal eL28/Mak16" evidence="12">
    <location>
        <begin position="6"/>
        <end position="118"/>
    </location>
</feature>
<evidence type="ECO:0000256" key="1">
    <source>
        <dbReference type="ARBA" id="ARBA00002817"/>
    </source>
</evidence>
<dbReference type="InterPro" id="IPR006958">
    <property type="entry name" value="Mak16"/>
</dbReference>
<feature type="domain" description="Transcription factor Tfb2 C-terminal" evidence="13">
    <location>
        <begin position="746"/>
        <end position="813"/>
    </location>
</feature>
<accession>A0A0F7SUA4</accession>
<dbReference type="NCBIfam" id="TIGR00625">
    <property type="entry name" value="tfb2"/>
    <property type="match status" value="1"/>
</dbReference>
<evidence type="ECO:0000256" key="2">
    <source>
        <dbReference type="ARBA" id="ARBA00004123"/>
    </source>
</evidence>
<evidence type="ECO:0000259" key="13">
    <source>
        <dbReference type="Pfam" id="PF18307"/>
    </source>
</evidence>
<dbReference type="Pfam" id="PF18307">
    <property type="entry name" value="Tfb2_C"/>
    <property type="match status" value="1"/>
</dbReference>
<reference evidence="14" key="1">
    <citation type="submission" date="2014-08" db="EMBL/GenBank/DDBJ databases">
        <authorList>
            <person name="Sharma Rahul"/>
            <person name="Thines Marco"/>
        </authorList>
    </citation>
    <scope>NUCLEOTIDE SEQUENCE</scope>
</reference>
<dbReference type="GO" id="GO:0030684">
    <property type="term" value="C:preribosome"/>
    <property type="evidence" value="ECO:0007669"/>
    <property type="project" value="UniProtKB-ARBA"/>
</dbReference>